<dbReference type="GeneID" id="24860807"/>
<keyword evidence="3" id="KW-1185">Reference proteome</keyword>
<organism evidence="2 3">
    <name type="scientific">Methanosarcina siciliae T4/M</name>
    <dbReference type="NCBI Taxonomy" id="1434120"/>
    <lineage>
        <taxon>Archaea</taxon>
        <taxon>Methanobacteriati</taxon>
        <taxon>Methanobacteriota</taxon>
        <taxon>Stenosarchaea group</taxon>
        <taxon>Methanomicrobia</taxon>
        <taxon>Methanosarcinales</taxon>
        <taxon>Methanosarcinaceae</taxon>
        <taxon>Methanosarcina</taxon>
    </lineage>
</organism>
<dbReference type="Pfam" id="PF12679">
    <property type="entry name" value="ABC2_membrane_2"/>
    <property type="match status" value="1"/>
</dbReference>
<dbReference type="KEGG" id="msw:MSSIT_1950"/>
<feature type="transmembrane region" description="Helical" evidence="1">
    <location>
        <begin position="46"/>
        <end position="67"/>
    </location>
</feature>
<evidence type="ECO:0000256" key="1">
    <source>
        <dbReference type="SAM" id="Phobius"/>
    </source>
</evidence>
<dbReference type="GO" id="GO:0140359">
    <property type="term" value="F:ABC-type transporter activity"/>
    <property type="evidence" value="ECO:0007669"/>
    <property type="project" value="InterPro"/>
</dbReference>
<reference evidence="2 3" key="1">
    <citation type="submission" date="2014-07" db="EMBL/GenBank/DDBJ databases">
        <title>Methanogenic archaea and the global carbon cycle.</title>
        <authorList>
            <person name="Henriksen J.R."/>
            <person name="Luke J."/>
            <person name="Reinhart S."/>
            <person name="Benedict M.N."/>
            <person name="Youngblut N.D."/>
            <person name="Metcalf M.E."/>
            <person name="Whitaker R.J."/>
            <person name="Metcalf W.W."/>
        </authorList>
    </citation>
    <scope>NUCLEOTIDE SEQUENCE [LARGE SCALE GENOMIC DNA]</scope>
    <source>
        <strain evidence="2 3">T4/M</strain>
    </source>
</reference>
<dbReference type="AlphaFoldDB" id="A0A0E3P4J8"/>
<dbReference type="Proteomes" id="UP000033111">
    <property type="component" value="Chromosome"/>
</dbReference>
<feature type="transmembrane region" description="Helical" evidence="1">
    <location>
        <begin position="21"/>
        <end position="40"/>
    </location>
</feature>
<keyword evidence="1" id="KW-1133">Transmembrane helix</keyword>
<dbReference type="PATRIC" id="fig|1434120.4.peg.2513"/>
<protein>
    <submittedName>
        <fullName evidence="2">Uncharacterized protein</fullName>
    </submittedName>
</protein>
<dbReference type="OrthoDB" id="86287at2157"/>
<feature type="transmembrane region" description="Helical" evidence="1">
    <location>
        <begin position="254"/>
        <end position="277"/>
    </location>
</feature>
<evidence type="ECO:0000313" key="3">
    <source>
        <dbReference type="Proteomes" id="UP000033111"/>
    </source>
</evidence>
<dbReference type="GO" id="GO:0005886">
    <property type="term" value="C:plasma membrane"/>
    <property type="evidence" value="ECO:0007669"/>
    <property type="project" value="UniProtKB-SubCell"/>
</dbReference>
<evidence type="ECO:0000313" key="2">
    <source>
        <dbReference type="EMBL" id="AKB28669.1"/>
    </source>
</evidence>
<dbReference type="RefSeq" id="WP_048172201.1">
    <property type="nucleotide sequence ID" value="NZ_CP009506.1"/>
</dbReference>
<sequence length="282" mass="31795">MNKDSVLTLAQKEFSDKLYEPSFIVLLTLFTGTLFIYIRSNRFDEVLRVIAIFFPLIGIALGYDGIIKEKNSKSLNVLLTQPVFRDNIITGKFLGISITLALVVFLSLLIIEASDFLVSGKIADFNSLLRLLIFGIFTFFYLLLFATFGIFSSVWCKTEIESLTFGILVWINMCFALGPTIIMLASIVSGQSLFDMTEEFTSTISSLYNISPLHHFAEVTVGNLDLSFYGAFNVQTDVNGFLDTRYSLSYLIGYYWQNAVILLILPFVFLAASYISFLRDDI</sequence>
<feature type="transmembrane region" description="Helical" evidence="1">
    <location>
        <begin position="131"/>
        <end position="151"/>
    </location>
</feature>
<keyword evidence="1" id="KW-0812">Transmembrane</keyword>
<dbReference type="HOGENOM" id="CLU_068384_0_0_2"/>
<name>A0A0E3P4J8_9EURY</name>
<accession>A0A0E3P4J8</accession>
<dbReference type="PANTHER" id="PTHR43471:SF14">
    <property type="entry name" value="ABC-2 TYPE TRANSPORT SYSTEM PERMEASE PROTEIN"/>
    <property type="match status" value="1"/>
</dbReference>
<proteinExistence type="predicted"/>
<dbReference type="PANTHER" id="PTHR43471">
    <property type="entry name" value="ABC TRANSPORTER PERMEASE"/>
    <property type="match status" value="1"/>
</dbReference>
<feature type="transmembrane region" description="Helical" evidence="1">
    <location>
        <begin position="88"/>
        <end position="111"/>
    </location>
</feature>
<keyword evidence="1" id="KW-0472">Membrane</keyword>
<feature type="transmembrane region" description="Helical" evidence="1">
    <location>
        <begin position="163"/>
        <end position="188"/>
    </location>
</feature>
<dbReference type="EMBL" id="CP009506">
    <property type="protein sequence ID" value="AKB28669.1"/>
    <property type="molecule type" value="Genomic_DNA"/>
</dbReference>
<gene>
    <name evidence="2" type="ORF">MSSIT_1950</name>
</gene>